<sequence>MNENKPVLLIDQDDVLAEYIKGVTAAFNRKYNTCFKATECDNWNLHILFGEDIETVMHEPELFRHLEPAPHAREVFERLYFSNLFEMYIVTAANPRAVEAKHEWIKEHLPFFPLNRVIVCSCKYMIKGDYLLDDGMHNIEEFNKTGGMPIVFERPHNLKTDHGFKKVSDWLAFERFIMEQCYPDKIGMYLGSSEEQVI</sequence>
<evidence type="ECO:0000313" key="2">
    <source>
        <dbReference type="Proteomes" id="UP000224460"/>
    </source>
</evidence>
<dbReference type="EMBL" id="PEDL01000007">
    <property type="protein sequence ID" value="PHV70856.1"/>
    <property type="molecule type" value="Genomic_DNA"/>
</dbReference>
<accession>A0AC61DDS8</accession>
<comment type="caution">
    <text evidence="1">The sequence shown here is derived from an EMBL/GenBank/DDBJ whole genome shotgun (WGS) entry which is preliminary data.</text>
</comment>
<protein>
    <submittedName>
        <fullName evidence="1">Uncharacterized protein</fullName>
    </submittedName>
</protein>
<keyword evidence="2" id="KW-1185">Reference proteome</keyword>
<gene>
    <name evidence="1" type="ORF">CS063_08820</name>
</gene>
<dbReference type="Proteomes" id="UP000224460">
    <property type="component" value="Unassembled WGS sequence"/>
</dbReference>
<name>A0AC61DDS8_9FIRM</name>
<proteinExistence type="predicted"/>
<reference evidence="1" key="1">
    <citation type="submission" date="2017-10" db="EMBL/GenBank/DDBJ databases">
        <title>Genome sequence of cellulolytic Lachnospiraceae bacterium XHS1971 isolated from hotspring sediment.</title>
        <authorList>
            <person name="Vasudevan G."/>
            <person name="Joshi A.J."/>
            <person name="Hivarkar S."/>
            <person name="Lanjekar V.B."/>
            <person name="Dhakephalkar P.K."/>
            <person name="Dagar S."/>
        </authorList>
    </citation>
    <scope>NUCLEOTIDE SEQUENCE</scope>
    <source>
        <strain evidence="1">XHS1971</strain>
    </source>
</reference>
<evidence type="ECO:0000313" key="1">
    <source>
        <dbReference type="EMBL" id="PHV70856.1"/>
    </source>
</evidence>
<organism evidence="1 2">
    <name type="scientific">Sporanaerobium hydrogeniformans</name>
    <dbReference type="NCBI Taxonomy" id="3072179"/>
    <lineage>
        <taxon>Bacteria</taxon>
        <taxon>Bacillati</taxon>
        <taxon>Bacillota</taxon>
        <taxon>Clostridia</taxon>
        <taxon>Lachnospirales</taxon>
        <taxon>Lachnospiraceae</taxon>
        <taxon>Sporanaerobium</taxon>
    </lineage>
</organism>